<keyword evidence="1" id="KW-1133">Transmembrane helix</keyword>
<organism evidence="2 3">
    <name type="scientific">Rivibacter subsaxonicus</name>
    <dbReference type="NCBI Taxonomy" id="457575"/>
    <lineage>
        <taxon>Bacteria</taxon>
        <taxon>Pseudomonadati</taxon>
        <taxon>Pseudomonadota</taxon>
        <taxon>Betaproteobacteria</taxon>
        <taxon>Burkholderiales</taxon>
        <taxon>Rivibacter</taxon>
    </lineage>
</organism>
<evidence type="ECO:0000313" key="3">
    <source>
        <dbReference type="Proteomes" id="UP000293671"/>
    </source>
</evidence>
<gene>
    <name evidence="2" type="ORF">EV670_2351</name>
</gene>
<dbReference type="PROSITE" id="PS00409">
    <property type="entry name" value="PROKAR_NTER_METHYL"/>
    <property type="match status" value="1"/>
</dbReference>
<proteinExistence type="predicted"/>
<keyword evidence="1" id="KW-0472">Membrane</keyword>
<protein>
    <submittedName>
        <fullName evidence="2">Type IV pilus modification protein PilV</fullName>
    </submittedName>
</protein>
<feature type="transmembrane region" description="Helical" evidence="1">
    <location>
        <begin position="12"/>
        <end position="37"/>
    </location>
</feature>
<dbReference type="EMBL" id="SHKP01000006">
    <property type="protein sequence ID" value="RZT97951.1"/>
    <property type="molecule type" value="Genomic_DNA"/>
</dbReference>
<accession>A0A4Q7VNK4</accession>
<evidence type="ECO:0000256" key="1">
    <source>
        <dbReference type="SAM" id="Phobius"/>
    </source>
</evidence>
<keyword evidence="3" id="KW-1185">Reference proteome</keyword>
<reference evidence="2 3" key="1">
    <citation type="submission" date="2019-02" db="EMBL/GenBank/DDBJ databases">
        <title>Genomic Encyclopedia of Type Strains, Phase IV (KMG-IV): sequencing the most valuable type-strain genomes for metagenomic binning, comparative biology and taxonomic classification.</title>
        <authorList>
            <person name="Goeker M."/>
        </authorList>
    </citation>
    <scope>NUCLEOTIDE SEQUENCE [LARGE SCALE GENOMIC DNA]</scope>
    <source>
        <strain evidence="2 3">DSM 19570</strain>
    </source>
</reference>
<dbReference type="Proteomes" id="UP000293671">
    <property type="component" value="Unassembled WGS sequence"/>
</dbReference>
<evidence type="ECO:0000313" key="2">
    <source>
        <dbReference type="EMBL" id="RZT97951.1"/>
    </source>
</evidence>
<dbReference type="RefSeq" id="WP_130432255.1">
    <property type="nucleotide sequence ID" value="NZ_SHKP01000006.1"/>
</dbReference>
<keyword evidence="1" id="KW-0812">Transmembrane</keyword>
<dbReference type="AlphaFoldDB" id="A0A4Q7VNK4"/>
<dbReference type="NCBIfam" id="TIGR02532">
    <property type="entry name" value="IV_pilin_GFxxxE"/>
    <property type="match status" value="1"/>
</dbReference>
<comment type="caution">
    <text evidence="2">The sequence shown here is derived from an EMBL/GenBank/DDBJ whole genome shotgun (WGS) entry which is preliminary data.</text>
</comment>
<dbReference type="Pfam" id="PF07963">
    <property type="entry name" value="N_methyl"/>
    <property type="match status" value="1"/>
</dbReference>
<name>A0A4Q7VNK4_9BURK</name>
<sequence>MSTLRLRQRGFTLIEVLVALTVLAIGTLALSSLQLWLDHGTALARQRSDAVRLAQSQLEQLRGFDRIASASGHLAHADLASGSDAPAAASDASFERRWSVNQPSAFEKQLVVEVGWADRHGQAQQAQLATLLAAIEPADSGALAAPPAAGALALPAHALPPVPGAAHYLGRGLSALQWPGSGSYLVFDAIRGRTTSRCVGAVSASLSADNVCSTPFEATIVSGSIGGLPAGFDSDAQAAALALELAPGHSAAAAAECLVSRVPVPGPWPRSPGTSAPAASATSSYHYACLVPMSADSWSGTLRIAARSASLLRSNDRFCALSWERNRSGVRGDANEEHPPVYAGVERSLAAQNFLFMPRIDATTPAPCPADATVGGLLVAYLPLTPL</sequence>
<dbReference type="InterPro" id="IPR012902">
    <property type="entry name" value="N_methyl_site"/>
</dbReference>
<dbReference type="OrthoDB" id="9152588at2"/>